<dbReference type="RefSeq" id="WP_344294012.1">
    <property type="nucleotide sequence ID" value="NZ_BAAAPF010000316.1"/>
</dbReference>
<sequence>MKRGFASACLGAIVAAAAVVGCAAGGEGAARGEGRQVGAGEVRDLTDAEQSVVDRATQLLVRECMEEAGFRYWPEPVAGVDERRGGGYVLDDVGWARRHGYGTRLQEKALAAQKNDRNHAYANALPEARRVRYSNTLDGDPSGAVLTVELPAGGTVQTPRHGCRAEAKGTLYGDFPAWFRAEKTATNLTPLYVPDLLADERFGTARTAWSACMRARGHDYADPARIRERLPRLTRGLSEAKAHAVEVELAVAEAQCATEETSLVRTARALEREYRGGLREYRDDVADHRRMQHAALERAEELCGPAACDPDN</sequence>
<dbReference type="Proteomes" id="UP001500443">
    <property type="component" value="Unassembled WGS sequence"/>
</dbReference>
<feature type="chain" id="PRO_5047041522" description="Lipoprotein" evidence="1">
    <location>
        <begin position="24"/>
        <end position="312"/>
    </location>
</feature>
<evidence type="ECO:0000313" key="3">
    <source>
        <dbReference type="Proteomes" id="UP001500443"/>
    </source>
</evidence>
<keyword evidence="1" id="KW-0732">Signal</keyword>
<protein>
    <recommendedName>
        <fullName evidence="4">Lipoprotein</fullName>
    </recommendedName>
</protein>
<reference evidence="2 3" key="1">
    <citation type="journal article" date="2019" name="Int. J. Syst. Evol. Microbiol.">
        <title>The Global Catalogue of Microorganisms (GCM) 10K type strain sequencing project: providing services to taxonomists for standard genome sequencing and annotation.</title>
        <authorList>
            <consortium name="The Broad Institute Genomics Platform"/>
            <consortium name="The Broad Institute Genome Sequencing Center for Infectious Disease"/>
            <person name="Wu L."/>
            <person name="Ma J."/>
        </authorList>
    </citation>
    <scope>NUCLEOTIDE SEQUENCE [LARGE SCALE GENOMIC DNA]</scope>
    <source>
        <strain evidence="2 3">JCM 15481</strain>
    </source>
</reference>
<dbReference type="EMBL" id="BAAAPF010000316">
    <property type="protein sequence ID" value="GAA1501681.1"/>
    <property type="molecule type" value="Genomic_DNA"/>
</dbReference>
<evidence type="ECO:0008006" key="4">
    <source>
        <dbReference type="Google" id="ProtNLM"/>
    </source>
</evidence>
<dbReference type="PROSITE" id="PS51257">
    <property type="entry name" value="PROKAR_LIPOPROTEIN"/>
    <property type="match status" value="1"/>
</dbReference>
<evidence type="ECO:0000256" key="1">
    <source>
        <dbReference type="SAM" id="SignalP"/>
    </source>
</evidence>
<accession>A0ABN1ZPA9</accession>
<gene>
    <name evidence="2" type="ORF">GCM10009802_58440</name>
</gene>
<proteinExistence type="predicted"/>
<evidence type="ECO:0000313" key="2">
    <source>
        <dbReference type="EMBL" id="GAA1501681.1"/>
    </source>
</evidence>
<organism evidence="2 3">
    <name type="scientific">Streptomyces synnematoformans</name>
    <dbReference type="NCBI Taxonomy" id="415721"/>
    <lineage>
        <taxon>Bacteria</taxon>
        <taxon>Bacillati</taxon>
        <taxon>Actinomycetota</taxon>
        <taxon>Actinomycetes</taxon>
        <taxon>Kitasatosporales</taxon>
        <taxon>Streptomycetaceae</taxon>
        <taxon>Streptomyces</taxon>
    </lineage>
</organism>
<keyword evidence="3" id="KW-1185">Reference proteome</keyword>
<comment type="caution">
    <text evidence="2">The sequence shown here is derived from an EMBL/GenBank/DDBJ whole genome shotgun (WGS) entry which is preliminary data.</text>
</comment>
<name>A0ABN1ZPA9_9ACTN</name>
<feature type="signal peptide" evidence="1">
    <location>
        <begin position="1"/>
        <end position="23"/>
    </location>
</feature>